<keyword evidence="5 6" id="KW-0472">Membrane</keyword>
<feature type="transmembrane region" description="Helical" evidence="6">
    <location>
        <begin position="301"/>
        <end position="326"/>
    </location>
</feature>
<accession>A0A832WAG7</accession>
<dbReference type="AlphaFoldDB" id="A0A832WAG7"/>
<feature type="transmembrane region" description="Helical" evidence="6">
    <location>
        <begin position="227"/>
        <end position="254"/>
    </location>
</feature>
<evidence type="ECO:0000256" key="5">
    <source>
        <dbReference type="ARBA" id="ARBA00023136"/>
    </source>
</evidence>
<dbReference type="EMBL" id="DUJS01000002">
    <property type="protein sequence ID" value="HII70068.1"/>
    <property type="molecule type" value="Genomic_DNA"/>
</dbReference>
<dbReference type="InterPro" id="IPR018076">
    <property type="entry name" value="T2SS_GspF_dom"/>
</dbReference>
<name>A0A832WAG7_9EURY</name>
<dbReference type="Pfam" id="PF00482">
    <property type="entry name" value="T2SSF"/>
    <property type="match status" value="1"/>
</dbReference>
<feature type="transmembrane region" description="Helical" evidence="6">
    <location>
        <begin position="274"/>
        <end position="294"/>
    </location>
</feature>
<sequence length="331" mass="36224">MLPLLPMLRNIGPVIRLIVLILYPLALPLARILVIRMSPEYLRRMDYLLQVSNIDVPYEIYLSASLIYVLIGMSISGPLIPKLGSTAFLLAVMPLYLLIHPRIVQSLRIKDIEENLPDALRQMVEELRAGLSIFETIRNVAESDYGELSREFRIVVRDMDTGKTFEEAILDMAERVNSELLTRAVRLTVRISMSGGALADVLEAVENDIREVRRIELERKAITTMPCLALALGGLISGLPVGVSIGAVIGVAMMERMGPTYAMLPMYLQAKDPLASYPLVLGLLSGMAIGIIRYGNMKRGLVFGLPLGAAAAGVYLAIVSVMPSFLAAGGM</sequence>
<comment type="caution">
    <text evidence="8">The sequence shown here is derived from an EMBL/GenBank/DDBJ whole genome shotgun (WGS) entry which is preliminary data.</text>
</comment>
<evidence type="ECO:0000256" key="1">
    <source>
        <dbReference type="ARBA" id="ARBA00004651"/>
    </source>
</evidence>
<protein>
    <submittedName>
        <fullName evidence="8">Type II secretion system F family protein</fullName>
    </submittedName>
</protein>
<feature type="domain" description="Type II secretion system protein GspF" evidence="7">
    <location>
        <begin position="119"/>
        <end position="242"/>
    </location>
</feature>
<feature type="transmembrane region" description="Helical" evidence="6">
    <location>
        <begin position="79"/>
        <end position="99"/>
    </location>
</feature>
<evidence type="ECO:0000313" key="9">
    <source>
        <dbReference type="Proteomes" id="UP000619545"/>
    </source>
</evidence>
<comment type="subcellular location">
    <subcellularLocation>
        <location evidence="1">Cell membrane</location>
        <topology evidence="1">Multi-pass membrane protein</topology>
    </subcellularLocation>
</comment>
<feature type="transmembrane region" description="Helical" evidence="6">
    <location>
        <begin position="56"/>
        <end position="73"/>
    </location>
</feature>
<evidence type="ECO:0000256" key="3">
    <source>
        <dbReference type="ARBA" id="ARBA00022692"/>
    </source>
</evidence>
<organism evidence="8 9">
    <name type="scientific">Methanopyrus kandleri</name>
    <dbReference type="NCBI Taxonomy" id="2320"/>
    <lineage>
        <taxon>Archaea</taxon>
        <taxon>Methanobacteriati</taxon>
        <taxon>Methanobacteriota</taxon>
        <taxon>Methanomada group</taxon>
        <taxon>Methanopyri</taxon>
        <taxon>Methanopyrales</taxon>
        <taxon>Methanopyraceae</taxon>
        <taxon>Methanopyrus</taxon>
    </lineage>
</organism>
<gene>
    <name evidence="8" type="ORF">HA336_02395</name>
</gene>
<evidence type="ECO:0000259" key="7">
    <source>
        <dbReference type="Pfam" id="PF00482"/>
    </source>
</evidence>
<dbReference type="InterPro" id="IPR042094">
    <property type="entry name" value="T2SS_GspF_sf"/>
</dbReference>
<keyword evidence="2" id="KW-1003">Cell membrane</keyword>
<dbReference type="Gene3D" id="1.20.81.30">
    <property type="entry name" value="Type II secretion system (T2SS), domain F"/>
    <property type="match status" value="1"/>
</dbReference>
<dbReference type="PANTHER" id="PTHR35007">
    <property type="entry name" value="INTEGRAL MEMBRANE PROTEIN-RELATED"/>
    <property type="match status" value="1"/>
</dbReference>
<keyword evidence="3 6" id="KW-0812">Transmembrane</keyword>
<evidence type="ECO:0000256" key="2">
    <source>
        <dbReference type="ARBA" id="ARBA00022475"/>
    </source>
</evidence>
<dbReference type="GO" id="GO:0005886">
    <property type="term" value="C:plasma membrane"/>
    <property type="evidence" value="ECO:0007669"/>
    <property type="project" value="UniProtKB-SubCell"/>
</dbReference>
<dbReference type="PANTHER" id="PTHR35007:SF2">
    <property type="entry name" value="PILUS ASSEMBLE PROTEIN"/>
    <property type="match status" value="1"/>
</dbReference>
<evidence type="ECO:0000256" key="4">
    <source>
        <dbReference type="ARBA" id="ARBA00022989"/>
    </source>
</evidence>
<reference evidence="8" key="1">
    <citation type="journal article" date="2020" name="bioRxiv">
        <title>A rank-normalized archaeal taxonomy based on genome phylogeny resolves widespread incomplete and uneven classifications.</title>
        <authorList>
            <person name="Rinke C."/>
            <person name="Chuvochina M."/>
            <person name="Mussig A.J."/>
            <person name="Chaumeil P.-A."/>
            <person name="Waite D.W."/>
            <person name="Whitman W.B."/>
            <person name="Parks D.H."/>
            <person name="Hugenholtz P."/>
        </authorList>
    </citation>
    <scope>NUCLEOTIDE SEQUENCE</scope>
    <source>
        <strain evidence="8">UBA8853</strain>
    </source>
</reference>
<feature type="transmembrane region" description="Helical" evidence="6">
    <location>
        <begin position="14"/>
        <end position="35"/>
    </location>
</feature>
<keyword evidence="4 6" id="KW-1133">Transmembrane helix</keyword>
<dbReference type="Proteomes" id="UP000619545">
    <property type="component" value="Unassembled WGS sequence"/>
</dbReference>
<evidence type="ECO:0000256" key="6">
    <source>
        <dbReference type="SAM" id="Phobius"/>
    </source>
</evidence>
<evidence type="ECO:0000313" key="8">
    <source>
        <dbReference type="EMBL" id="HII70068.1"/>
    </source>
</evidence>
<proteinExistence type="predicted"/>
<dbReference type="RefSeq" id="WP_148679584.1">
    <property type="nucleotide sequence ID" value="NZ_DUJS01000002.1"/>
</dbReference>